<proteinExistence type="predicted"/>
<evidence type="ECO:0000313" key="1">
    <source>
        <dbReference type="EMBL" id="GAA2448725.1"/>
    </source>
</evidence>
<name>A0ABN3K3S1_9ACTN</name>
<gene>
    <name evidence="1" type="ORF">GCM10010191_77740</name>
</gene>
<dbReference type="Proteomes" id="UP001501231">
    <property type="component" value="Unassembled WGS sequence"/>
</dbReference>
<comment type="caution">
    <text evidence="1">The sequence shown here is derived from an EMBL/GenBank/DDBJ whole genome shotgun (WGS) entry which is preliminary data.</text>
</comment>
<dbReference type="RefSeq" id="WP_344596037.1">
    <property type="nucleotide sequence ID" value="NZ_BAAARW010000035.1"/>
</dbReference>
<dbReference type="EMBL" id="BAAARW010000035">
    <property type="protein sequence ID" value="GAA2448725.1"/>
    <property type="molecule type" value="Genomic_DNA"/>
</dbReference>
<evidence type="ECO:0008006" key="3">
    <source>
        <dbReference type="Google" id="ProtNLM"/>
    </source>
</evidence>
<protein>
    <recommendedName>
        <fullName evidence="3">DUF1778 domain-containing protein</fullName>
    </recommendedName>
</protein>
<accession>A0ABN3K3S1</accession>
<evidence type="ECO:0000313" key="2">
    <source>
        <dbReference type="Proteomes" id="UP001501231"/>
    </source>
</evidence>
<organism evidence="1 2">
    <name type="scientific">Actinomadura vinacea</name>
    <dbReference type="NCBI Taxonomy" id="115336"/>
    <lineage>
        <taxon>Bacteria</taxon>
        <taxon>Bacillati</taxon>
        <taxon>Actinomycetota</taxon>
        <taxon>Actinomycetes</taxon>
        <taxon>Streptosporangiales</taxon>
        <taxon>Thermomonosporaceae</taxon>
        <taxon>Actinomadura</taxon>
    </lineage>
</organism>
<reference evidence="1 2" key="1">
    <citation type="journal article" date="2019" name="Int. J. Syst. Evol. Microbiol.">
        <title>The Global Catalogue of Microorganisms (GCM) 10K type strain sequencing project: providing services to taxonomists for standard genome sequencing and annotation.</title>
        <authorList>
            <consortium name="The Broad Institute Genomics Platform"/>
            <consortium name="The Broad Institute Genome Sequencing Center for Infectious Disease"/>
            <person name="Wu L."/>
            <person name="Ma J."/>
        </authorList>
    </citation>
    <scope>NUCLEOTIDE SEQUENCE [LARGE SCALE GENOMIC DNA]</scope>
    <source>
        <strain evidence="1 2">JCM 3325</strain>
    </source>
</reference>
<sequence>MANTQFSISTGPQVHAAIKAHADAAGLDVSGYMVAAAVAQMAADDAAAAAFATLDADNAAALDDLPAFEALTAEEQKLVRRVLSSALGSNQADVATPACSWRC</sequence>
<keyword evidence="2" id="KW-1185">Reference proteome</keyword>